<accession>A0A381TEH5</accession>
<proteinExistence type="predicted"/>
<evidence type="ECO:0000256" key="1">
    <source>
        <dbReference type="SAM" id="Phobius"/>
    </source>
</evidence>
<dbReference type="EMBL" id="UINC01004171">
    <property type="protein sequence ID" value="SVA12333.1"/>
    <property type="molecule type" value="Genomic_DNA"/>
</dbReference>
<sequence>MLYDDVSVKDVVDSESALEFMKEATKLATSAELENIGQKLEDKSNLFNSILNPEDIATMSEDDFKKVVGKIFSIRRKSKRLLKANGFENLRNKMDVLLYGDDPIENRFNQFVDSIENIEEKMRINFASELLHFTHPKKYWLWTNWIWDPDANTGALPLVVQEDVDLLSETNGGIYRKVGEAIIFVNAVGHAKSFSSMGRGLFGTDVLLACVYAVYMYTVFKVKLSQEFNRILPELPELTQRVLGVHNLEKN</sequence>
<feature type="transmembrane region" description="Helical" evidence="1">
    <location>
        <begin position="200"/>
        <end position="220"/>
    </location>
</feature>
<protein>
    <submittedName>
        <fullName evidence="2">Uncharacterized protein</fullName>
    </submittedName>
</protein>
<dbReference type="AlphaFoldDB" id="A0A381TEH5"/>
<reference evidence="2" key="1">
    <citation type="submission" date="2018-05" db="EMBL/GenBank/DDBJ databases">
        <authorList>
            <person name="Lanie J.A."/>
            <person name="Ng W.-L."/>
            <person name="Kazmierczak K.M."/>
            <person name="Andrzejewski T.M."/>
            <person name="Davidsen T.M."/>
            <person name="Wayne K.J."/>
            <person name="Tettelin H."/>
            <person name="Glass J.I."/>
            <person name="Rusch D."/>
            <person name="Podicherti R."/>
            <person name="Tsui H.-C.T."/>
            <person name="Winkler M.E."/>
        </authorList>
    </citation>
    <scope>NUCLEOTIDE SEQUENCE</scope>
</reference>
<organism evidence="2">
    <name type="scientific">marine metagenome</name>
    <dbReference type="NCBI Taxonomy" id="408172"/>
    <lineage>
        <taxon>unclassified sequences</taxon>
        <taxon>metagenomes</taxon>
        <taxon>ecological metagenomes</taxon>
    </lineage>
</organism>
<keyword evidence="1" id="KW-0472">Membrane</keyword>
<name>A0A381TEH5_9ZZZZ</name>
<evidence type="ECO:0000313" key="2">
    <source>
        <dbReference type="EMBL" id="SVA12333.1"/>
    </source>
</evidence>
<keyword evidence="1" id="KW-1133">Transmembrane helix</keyword>
<keyword evidence="1" id="KW-0812">Transmembrane</keyword>
<gene>
    <name evidence="2" type="ORF">METZ01_LOCUS65187</name>
</gene>